<dbReference type="EMBL" id="JABSTU010000002">
    <property type="protein sequence ID" value="KAH8036389.1"/>
    <property type="molecule type" value="Genomic_DNA"/>
</dbReference>
<name>A0A9J6EQG0_RHIMP</name>
<reference evidence="1" key="1">
    <citation type="journal article" date="2020" name="Cell">
        <title>Large-Scale Comparative Analyses of Tick Genomes Elucidate Their Genetic Diversity and Vector Capacities.</title>
        <authorList>
            <consortium name="Tick Genome and Microbiome Consortium (TIGMIC)"/>
            <person name="Jia N."/>
            <person name="Wang J."/>
            <person name="Shi W."/>
            <person name="Du L."/>
            <person name="Sun Y."/>
            <person name="Zhan W."/>
            <person name="Jiang J.F."/>
            <person name="Wang Q."/>
            <person name="Zhang B."/>
            <person name="Ji P."/>
            <person name="Bell-Sakyi L."/>
            <person name="Cui X.M."/>
            <person name="Yuan T.T."/>
            <person name="Jiang B.G."/>
            <person name="Yang W.F."/>
            <person name="Lam T.T."/>
            <person name="Chang Q.C."/>
            <person name="Ding S.J."/>
            <person name="Wang X.J."/>
            <person name="Zhu J.G."/>
            <person name="Ruan X.D."/>
            <person name="Zhao L."/>
            <person name="Wei J.T."/>
            <person name="Ye R.Z."/>
            <person name="Que T.C."/>
            <person name="Du C.H."/>
            <person name="Zhou Y.H."/>
            <person name="Cheng J.X."/>
            <person name="Dai P.F."/>
            <person name="Guo W.B."/>
            <person name="Han X.H."/>
            <person name="Huang E.J."/>
            <person name="Li L.F."/>
            <person name="Wei W."/>
            <person name="Gao Y.C."/>
            <person name="Liu J.Z."/>
            <person name="Shao H.Z."/>
            <person name="Wang X."/>
            <person name="Wang C.C."/>
            <person name="Yang T.C."/>
            <person name="Huo Q.B."/>
            <person name="Li W."/>
            <person name="Chen H.Y."/>
            <person name="Chen S.E."/>
            <person name="Zhou L.G."/>
            <person name="Ni X.B."/>
            <person name="Tian J.H."/>
            <person name="Sheng Y."/>
            <person name="Liu T."/>
            <person name="Pan Y.S."/>
            <person name="Xia L.Y."/>
            <person name="Li J."/>
            <person name="Zhao F."/>
            <person name="Cao W.C."/>
        </authorList>
    </citation>
    <scope>NUCLEOTIDE SEQUENCE</scope>
    <source>
        <strain evidence="1">Rmic-2018</strain>
    </source>
</reference>
<comment type="caution">
    <text evidence="1">The sequence shown here is derived from an EMBL/GenBank/DDBJ whole genome shotgun (WGS) entry which is preliminary data.</text>
</comment>
<evidence type="ECO:0000313" key="2">
    <source>
        <dbReference type="Proteomes" id="UP000821866"/>
    </source>
</evidence>
<protein>
    <recommendedName>
        <fullName evidence="3">Reverse transcriptase domain-containing protein</fullName>
    </recommendedName>
</protein>
<proteinExistence type="predicted"/>
<sequence>MPEGVLVQAYADDTVVIIPGTTRIALGDKGSEVLRRVERWAIMSKVTLSREKTCCVLFSQGVGGMERVRLSIRAANSEKSLKFVDILRVLGVVFDRRLFFFAHADHLKEKVNHLAAKVVTFKNMAETRSETICHVRAQVFWPNMAGTSPLPARSGQWSTAGQTVGPYTVLCPRNEKTLTEQPERLPRTTASISRLELCQIQWTRRLHHTAGMKPGVT</sequence>
<reference evidence="1" key="2">
    <citation type="submission" date="2021-09" db="EMBL/GenBank/DDBJ databases">
        <authorList>
            <person name="Jia N."/>
            <person name="Wang J."/>
            <person name="Shi W."/>
            <person name="Du L."/>
            <person name="Sun Y."/>
            <person name="Zhan W."/>
            <person name="Jiang J."/>
            <person name="Wang Q."/>
            <person name="Zhang B."/>
            <person name="Ji P."/>
            <person name="Sakyi L.B."/>
            <person name="Cui X."/>
            <person name="Yuan T."/>
            <person name="Jiang B."/>
            <person name="Yang W."/>
            <person name="Lam T.T.-Y."/>
            <person name="Chang Q."/>
            <person name="Ding S."/>
            <person name="Wang X."/>
            <person name="Zhu J."/>
            <person name="Ruan X."/>
            <person name="Zhao L."/>
            <person name="Wei J."/>
            <person name="Que T."/>
            <person name="Du C."/>
            <person name="Cheng J."/>
            <person name="Dai P."/>
            <person name="Han X."/>
            <person name="Huang E."/>
            <person name="Gao Y."/>
            <person name="Liu J."/>
            <person name="Shao H."/>
            <person name="Ye R."/>
            <person name="Li L."/>
            <person name="Wei W."/>
            <person name="Wang X."/>
            <person name="Wang C."/>
            <person name="Huo Q."/>
            <person name="Li W."/>
            <person name="Guo W."/>
            <person name="Chen H."/>
            <person name="Chen S."/>
            <person name="Zhou L."/>
            <person name="Zhou L."/>
            <person name="Ni X."/>
            <person name="Tian J."/>
            <person name="Zhou Y."/>
            <person name="Sheng Y."/>
            <person name="Liu T."/>
            <person name="Pan Y."/>
            <person name="Xia L."/>
            <person name="Li J."/>
            <person name="Zhao F."/>
            <person name="Cao W."/>
        </authorList>
    </citation>
    <scope>NUCLEOTIDE SEQUENCE</scope>
    <source>
        <strain evidence="1">Rmic-2018</strain>
        <tissue evidence="1">Larvae</tissue>
    </source>
</reference>
<accession>A0A9J6EQG0</accession>
<evidence type="ECO:0000313" key="1">
    <source>
        <dbReference type="EMBL" id="KAH8036389.1"/>
    </source>
</evidence>
<evidence type="ECO:0008006" key="3">
    <source>
        <dbReference type="Google" id="ProtNLM"/>
    </source>
</evidence>
<keyword evidence="2" id="KW-1185">Reference proteome</keyword>
<dbReference type="Proteomes" id="UP000821866">
    <property type="component" value="Chromosome 10"/>
</dbReference>
<gene>
    <name evidence="1" type="ORF">HPB51_000171</name>
</gene>
<organism evidence="1 2">
    <name type="scientific">Rhipicephalus microplus</name>
    <name type="common">Cattle tick</name>
    <name type="synonym">Boophilus microplus</name>
    <dbReference type="NCBI Taxonomy" id="6941"/>
    <lineage>
        <taxon>Eukaryota</taxon>
        <taxon>Metazoa</taxon>
        <taxon>Ecdysozoa</taxon>
        <taxon>Arthropoda</taxon>
        <taxon>Chelicerata</taxon>
        <taxon>Arachnida</taxon>
        <taxon>Acari</taxon>
        <taxon>Parasitiformes</taxon>
        <taxon>Ixodida</taxon>
        <taxon>Ixodoidea</taxon>
        <taxon>Ixodidae</taxon>
        <taxon>Rhipicephalinae</taxon>
        <taxon>Rhipicephalus</taxon>
        <taxon>Boophilus</taxon>
    </lineage>
</organism>
<dbReference type="AlphaFoldDB" id="A0A9J6EQG0"/>